<dbReference type="InterPro" id="IPR051257">
    <property type="entry name" value="Diverse_CBS-Domain"/>
</dbReference>
<evidence type="ECO:0000256" key="1">
    <source>
        <dbReference type="ARBA" id="ARBA00023122"/>
    </source>
</evidence>
<dbReference type="AlphaFoldDB" id="A0A1V1NY46"/>
<reference evidence="5" key="1">
    <citation type="submission" date="2012-11" db="EMBL/GenBank/DDBJ databases">
        <authorList>
            <person name="Lucero-Rivera Y.E."/>
            <person name="Tovar-Ramirez D."/>
        </authorList>
    </citation>
    <scope>NUCLEOTIDE SEQUENCE [LARGE SCALE GENOMIC DNA]</scope>
    <source>
        <strain evidence="5">Araruama</strain>
    </source>
</reference>
<dbReference type="EMBL" id="ATBP01001362">
    <property type="protein sequence ID" value="ETR67478.1"/>
    <property type="molecule type" value="Genomic_DNA"/>
</dbReference>
<sequence>MKTTAREIMVTNFDTVSENAPVDLAIYKILHGKVRKTGHKTISLLVVNHYHQMVGVISMFDILYHVRPDFLNYGIEGDELPWKGRIEDLIASLKNKTIGQVMSRNVMGGAPDEHIIALLDRMVKHKYRRLPIIEDERPVGIVYISDLYYHLFHELYD</sequence>
<dbReference type="PROSITE" id="PS51371">
    <property type="entry name" value="CBS"/>
    <property type="match status" value="2"/>
</dbReference>
<feature type="domain" description="CBS" evidence="3">
    <location>
        <begin position="102"/>
        <end position="157"/>
    </location>
</feature>
<proteinExistence type="predicted"/>
<dbReference type="InterPro" id="IPR000644">
    <property type="entry name" value="CBS_dom"/>
</dbReference>
<organism evidence="4 5">
    <name type="scientific">Candidatus Magnetoglobus multicellularis str. Araruama</name>
    <dbReference type="NCBI Taxonomy" id="890399"/>
    <lineage>
        <taxon>Bacteria</taxon>
        <taxon>Pseudomonadati</taxon>
        <taxon>Thermodesulfobacteriota</taxon>
        <taxon>Desulfobacteria</taxon>
        <taxon>Desulfobacterales</taxon>
        <taxon>Desulfobacteraceae</taxon>
        <taxon>Candidatus Magnetoglobus</taxon>
    </lineage>
</organism>
<dbReference type="PANTHER" id="PTHR43080">
    <property type="entry name" value="CBS DOMAIN-CONTAINING PROTEIN CBSX3, MITOCHONDRIAL"/>
    <property type="match status" value="1"/>
</dbReference>
<dbReference type="Gene3D" id="3.10.580.10">
    <property type="entry name" value="CBS-domain"/>
    <property type="match status" value="1"/>
</dbReference>
<dbReference type="Pfam" id="PF00571">
    <property type="entry name" value="CBS"/>
    <property type="match status" value="2"/>
</dbReference>
<gene>
    <name evidence="4" type="ORF">OMM_05118</name>
</gene>
<accession>A0A1V1NY46</accession>
<dbReference type="InterPro" id="IPR046342">
    <property type="entry name" value="CBS_dom_sf"/>
</dbReference>
<evidence type="ECO:0000313" key="5">
    <source>
        <dbReference type="Proteomes" id="UP000189670"/>
    </source>
</evidence>
<feature type="domain" description="CBS" evidence="3">
    <location>
        <begin position="9"/>
        <end position="79"/>
    </location>
</feature>
<evidence type="ECO:0000259" key="3">
    <source>
        <dbReference type="PROSITE" id="PS51371"/>
    </source>
</evidence>
<dbReference type="PANTHER" id="PTHR43080:SF2">
    <property type="entry name" value="CBS DOMAIN-CONTAINING PROTEIN"/>
    <property type="match status" value="1"/>
</dbReference>
<evidence type="ECO:0000256" key="2">
    <source>
        <dbReference type="PROSITE-ProRule" id="PRU00703"/>
    </source>
</evidence>
<keyword evidence="1 2" id="KW-0129">CBS domain</keyword>
<dbReference type="SMART" id="SM00116">
    <property type="entry name" value="CBS"/>
    <property type="match status" value="2"/>
</dbReference>
<dbReference type="Proteomes" id="UP000189670">
    <property type="component" value="Unassembled WGS sequence"/>
</dbReference>
<protein>
    <submittedName>
        <fullName evidence="4">CBS domain-containing protein</fullName>
    </submittedName>
</protein>
<evidence type="ECO:0000313" key="4">
    <source>
        <dbReference type="EMBL" id="ETR67478.1"/>
    </source>
</evidence>
<dbReference type="SUPFAM" id="SSF54631">
    <property type="entry name" value="CBS-domain pair"/>
    <property type="match status" value="1"/>
</dbReference>
<name>A0A1V1NY46_9BACT</name>
<comment type="caution">
    <text evidence="4">The sequence shown here is derived from an EMBL/GenBank/DDBJ whole genome shotgun (WGS) entry which is preliminary data.</text>
</comment>